<gene>
    <name evidence="1" type="ORF">B0H63DRAFT_565129</name>
</gene>
<reference evidence="1" key="1">
    <citation type="journal article" date="2023" name="Mol. Phylogenet. Evol.">
        <title>Genome-scale phylogeny and comparative genomics of the fungal order Sordariales.</title>
        <authorList>
            <person name="Hensen N."/>
            <person name="Bonometti L."/>
            <person name="Westerberg I."/>
            <person name="Brannstrom I.O."/>
            <person name="Guillou S."/>
            <person name="Cros-Aarteil S."/>
            <person name="Calhoun S."/>
            <person name="Haridas S."/>
            <person name="Kuo A."/>
            <person name="Mondo S."/>
            <person name="Pangilinan J."/>
            <person name="Riley R."/>
            <person name="LaButti K."/>
            <person name="Andreopoulos B."/>
            <person name="Lipzen A."/>
            <person name="Chen C."/>
            <person name="Yan M."/>
            <person name="Daum C."/>
            <person name="Ng V."/>
            <person name="Clum A."/>
            <person name="Steindorff A."/>
            <person name="Ohm R.A."/>
            <person name="Martin F."/>
            <person name="Silar P."/>
            <person name="Natvig D.O."/>
            <person name="Lalanne C."/>
            <person name="Gautier V."/>
            <person name="Ament-Velasquez S.L."/>
            <person name="Kruys A."/>
            <person name="Hutchinson M.I."/>
            <person name="Powell A.J."/>
            <person name="Barry K."/>
            <person name="Miller A.N."/>
            <person name="Grigoriev I.V."/>
            <person name="Debuchy R."/>
            <person name="Gladieux P."/>
            <person name="Hiltunen Thoren M."/>
            <person name="Johannesson H."/>
        </authorList>
    </citation>
    <scope>NUCLEOTIDE SEQUENCE</scope>
    <source>
        <strain evidence="1">CBS 232.78</strain>
    </source>
</reference>
<dbReference type="SUPFAM" id="SSF51735">
    <property type="entry name" value="NAD(P)-binding Rossmann-fold domains"/>
    <property type="match status" value="1"/>
</dbReference>
<dbReference type="Gene3D" id="3.40.50.720">
    <property type="entry name" value="NAD(P)-binding Rossmann-like Domain"/>
    <property type="match status" value="1"/>
</dbReference>
<dbReference type="InterPro" id="IPR036291">
    <property type="entry name" value="NAD(P)-bd_dom_sf"/>
</dbReference>
<proteinExistence type="predicted"/>
<dbReference type="AlphaFoldDB" id="A0AAE0K1P8"/>
<accession>A0AAE0K1P8</accession>
<protein>
    <submittedName>
        <fullName evidence="1">Uncharacterized protein</fullName>
    </submittedName>
</protein>
<comment type="caution">
    <text evidence="1">The sequence shown here is derived from an EMBL/GenBank/DDBJ whole genome shotgun (WGS) entry which is preliminary data.</text>
</comment>
<dbReference type="EMBL" id="JAULSW010000010">
    <property type="protein sequence ID" value="KAK3368439.1"/>
    <property type="molecule type" value="Genomic_DNA"/>
</dbReference>
<evidence type="ECO:0000313" key="2">
    <source>
        <dbReference type="Proteomes" id="UP001285441"/>
    </source>
</evidence>
<name>A0AAE0K1P8_9PEZI</name>
<reference evidence="1" key="2">
    <citation type="submission" date="2023-06" db="EMBL/GenBank/DDBJ databases">
        <authorList>
            <consortium name="Lawrence Berkeley National Laboratory"/>
            <person name="Haridas S."/>
            <person name="Hensen N."/>
            <person name="Bonometti L."/>
            <person name="Westerberg I."/>
            <person name="Brannstrom I.O."/>
            <person name="Guillou S."/>
            <person name="Cros-Aarteil S."/>
            <person name="Calhoun S."/>
            <person name="Kuo A."/>
            <person name="Mondo S."/>
            <person name="Pangilinan J."/>
            <person name="Riley R."/>
            <person name="LaButti K."/>
            <person name="Andreopoulos B."/>
            <person name="Lipzen A."/>
            <person name="Chen C."/>
            <person name="Yanf M."/>
            <person name="Daum C."/>
            <person name="Ng V."/>
            <person name="Clum A."/>
            <person name="Steindorff A."/>
            <person name="Ohm R."/>
            <person name="Martin F."/>
            <person name="Silar P."/>
            <person name="Natvig D."/>
            <person name="Lalanne C."/>
            <person name="Gautier V."/>
            <person name="Ament-velasquez S.L."/>
            <person name="Kruys A."/>
            <person name="Hutchinson M.I."/>
            <person name="Powell A.J."/>
            <person name="Barry K."/>
            <person name="Miller A.N."/>
            <person name="Grigoriev I.V."/>
            <person name="Debuchy R."/>
            <person name="Gladieux P."/>
            <person name="Thoren M.H."/>
            <person name="Johannesson H."/>
        </authorList>
    </citation>
    <scope>NUCLEOTIDE SEQUENCE</scope>
    <source>
        <strain evidence="1">CBS 232.78</strain>
    </source>
</reference>
<evidence type="ECO:0000313" key="1">
    <source>
        <dbReference type="EMBL" id="KAK3368439.1"/>
    </source>
</evidence>
<keyword evidence="2" id="KW-1185">Reference proteome</keyword>
<sequence length="143" mass="14341">MALETALCALCVTQPGTALPGIPTPALGPPYPSLPGAEPKGKRKLLVIYGGSSSAGSMTTQLAVAAGMSVLTVAGAHNAVQAVQGRAGEEFVAIVDAVSSPETYAHDLAILERLGGGHLACVHPPPVEEGGGEYEGGYNFCGE</sequence>
<dbReference type="Proteomes" id="UP001285441">
    <property type="component" value="Unassembled WGS sequence"/>
</dbReference>
<organism evidence="1 2">
    <name type="scientific">Podospora didyma</name>
    <dbReference type="NCBI Taxonomy" id="330526"/>
    <lineage>
        <taxon>Eukaryota</taxon>
        <taxon>Fungi</taxon>
        <taxon>Dikarya</taxon>
        <taxon>Ascomycota</taxon>
        <taxon>Pezizomycotina</taxon>
        <taxon>Sordariomycetes</taxon>
        <taxon>Sordariomycetidae</taxon>
        <taxon>Sordariales</taxon>
        <taxon>Podosporaceae</taxon>
        <taxon>Podospora</taxon>
    </lineage>
</organism>